<evidence type="ECO:0000313" key="2">
    <source>
        <dbReference type="EMBL" id="GMH21051.1"/>
    </source>
</evidence>
<dbReference type="EMBL" id="BSYO01000022">
    <property type="protein sequence ID" value="GMH21051.1"/>
    <property type="molecule type" value="Genomic_DNA"/>
</dbReference>
<dbReference type="Proteomes" id="UP001279734">
    <property type="component" value="Unassembled WGS sequence"/>
</dbReference>
<dbReference type="AlphaFoldDB" id="A0AAD3T3E0"/>
<organism evidence="2 3">
    <name type="scientific">Nepenthes gracilis</name>
    <name type="common">Slender pitcher plant</name>
    <dbReference type="NCBI Taxonomy" id="150966"/>
    <lineage>
        <taxon>Eukaryota</taxon>
        <taxon>Viridiplantae</taxon>
        <taxon>Streptophyta</taxon>
        <taxon>Embryophyta</taxon>
        <taxon>Tracheophyta</taxon>
        <taxon>Spermatophyta</taxon>
        <taxon>Magnoliopsida</taxon>
        <taxon>eudicotyledons</taxon>
        <taxon>Gunneridae</taxon>
        <taxon>Pentapetalae</taxon>
        <taxon>Caryophyllales</taxon>
        <taxon>Nepenthaceae</taxon>
        <taxon>Nepenthes</taxon>
    </lineage>
</organism>
<proteinExistence type="predicted"/>
<accession>A0AAD3T3E0</accession>
<comment type="caution">
    <text evidence="2">The sequence shown here is derived from an EMBL/GenBank/DDBJ whole genome shotgun (WGS) entry which is preliminary data.</text>
</comment>
<feature type="region of interest" description="Disordered" evidence="1">
    <location>
        <begin position="88"/>
        <end position="112"/>
    </location>
</feature>
<feature type="region of interest" description="Disordered" evidence="1">
    <location>
        <begin position="1"/>
        <end position="20"/>
    </location>
</feature>
<gene>
    <name evidence="2" type="ORF">Nepgr_022893</name>
</gene>
<reference evidence="2" key="1">
    <citation type="submission" date="2023-05" db="EMBL/GenBank/DDBJ databases">
        <title>Nepenthes gracilis genome sequencing.</title>
        <authorList>
            <person name="Fukushima K."/>
        </authorList>
    </citation>
    <scope>NUCLEOTIDE SEQUENCE</scope>
    <source>
        <strain evidence="2">SING2019-196</strain>
    </source>
</reference>
<evidence type="ECO:0000313" key="3">
    <source>
        <dbReference type="Proteomes" id="UP001279734"/>
    </source>
</evidence>
<name>A0AAD3T3E0_NEPGR</name>
<evidence type="ECO:0000256" key="1">
    <source>
        <dbReference type="SAM" id="MobiDB-lite"/>
    </source>
</evidence>
<sequence length="112" mass="11913">MHSKSDPAPLPRVSSGTDGSVIGTVCDSDLIASCLMFVGKRGFGDAEDLNAECWHQQCRIPAEVGPPLYNLGEFGDVDRVTSAQVMSEHQKKPTGLLVPGLEPKATENKGMS</sequence>
<keyword evidence="3" id="KW-1185">Reference proteome</keyword>
<protein>
    <submittedName>
        <fullName evidence="2">Uncharacterized protein</fullName>
    </submittedName>
</protein>